<dbReference type="AlphaFoldDB" id="A0A7Y6KK38"/>
<organism evidence="1 2">
    <name type="scientific">Streptomyces odorifer</name>
    <dbReference type="NCBI Taxonomy" id="53450"/>
    <lineage>
        <taxon>Bacteria</taxon>
        <taxon>Bacillati</taxon>
        <taxon>Actinomycetota</taxon>
        <taxon>Actinomycetes</taxon>
        <taxon>Kitasatosporales</taxon>
        <taxon>Streptomycetaceae</taxon>
        <taxon>Streptomyces</taxon>
        <taxon>Streptomyces albidoflavus group</taxon>
    </lineage>
</organism>
<protein>
    <submittedName>
        <fullName evidence="1">Uncharacterized protein</fullName>
    </submittedName>
</protein>
<keyword evidence="2" id="KW-1185">Reference proteome</keyword>
<comment type="caution">
    <text evidence="1">The sequence shown here is derived from an EMBL/GenBank/DDBJ whole genome shotgun (WGS) entry which is preliminary data.</text>
</comment>
<dbReference type="EMBL" id="JAANNT010000035">
    <property type="protein sequence ID" value="NUV32020.1"/>
    <property type="molecule type" value="Genomic_DNA"/>
</dbReference>
<evidence type="ECO:0000313" key="2">
    <source>
        <dbReference type="Proteomes" id="UP000540128"/>
    </source>
</evidence>
<proteinExistence type="predicted"/>
<reference evidence="1 2" key="1">
    <citation type="submission" date="2020-03" db="EMBL/GenBank/DDBJ databases">
        <title>Complete genome sequence of sixteen Streptomyces strains facilitates identification of candidate genes involved in plant growth-promotion in grain legumes and cereals.</title>
        <authorList>
            <person name="Gopalakrishnan S."/>
            <person name="Thakur V."/>
            <person name="Saxena R."/>
            <person name="Vadlamudi S."/>
            <person name="Purohit S."/>
            <person name="Kumar V."/>
            <person name="Rathore A."/>
            <person name="Chitikineni A."/>
            <person name="Varshney R.K."/>
        </authorList>
    </citation>
    <scope>NUCLEOTIDE SEQUENCE [LARGE SCALE GENOMIC DNA]</scope>
    <source>
        <strain evidence="1 2">KAI-180</strain>
    </source>
</reference>
<name>A0A7Y6KK38_9ACTN</name>
<evidence type="ECO:0000313" key="1">
    <source>
        <dbReference type="EMBL" id="NUV32020.1"/>
    </source>
</evidence>
<accession>A0A7Y6KK38</accession>
<dbReference type="Proteomes" id="UP000540128">
    <property type="component" value="Unassembled WGS sequence"/>
</dbReference>
<gene>
    <name evidence="1" type="ORF">G6W59_27645</name>
</gene>
<dbReference type="RefSeq" id="WP_191835176.1">
    <property type="nucleotide sequence ID" value="NZ_JAANNT010000035.1"/>
</dbReference>
<sequence>MTTIATPPAAALDAVLDRVRAGKTLTPAEADLLSAGVTGLRRTAGGLQRRSQQQAARIAELEADGQAVLKREAIAQLAAAARAEYVAEQGTTSSPAEEIAYHAMGLGYRLDDALASQQPPLRDRLAAAIRSATCPGECDGAAYCEHGRFQPTVWDDQQRPVEVGISGPPERIAALIAGALIEAADEETAEHHFVDGAKYLCHSDDHYCPPGNAA</sequence>